<feature type="transmembrane region" description="Helical" evidence="6">
    <location>
        <begin position="581"/>
        <end position="601"/>
    </location>
</feature>
<reference evidence="7" key="1">
    <citation type="journal article" date="2021" name="Nat. Commun.">
        <title>Genetic determinants of endophytism in the Arabidopsis root mycobiome.</title>
        <authorList>
            <person name="Mesny F."/>
            <person name="Miyauchi S."/>
            <person name="Thiergart T."/>
            <person name="Pickel B."/>
            <person name="Atanasova L."/>
            <person name="Karlsson M."/>
            <person name="Huettel B."/>
            <person name="Barry K.W."/>
            <person name="Haridas S."/>
            <person name="Chen C."/>
            <person name="Bauer D."/>
            <person name="Andreopoulos W."/>
            <person name="Pangilinan J."/>
            <person name="LaButti K."/>
            <person name="Riley R."/>
            <person name="Lipzen A."/>
            <person name="Clum A."/>
            <person name="Drula E."/>
            <person name="Henrissat B."/>
            <person name="Kohler A."/>
            <person name="Grigoriev I.V."/>
            <person name="Martin F.M."/>
            <person name="Hacquard S."/>
        </authorList>
    </citation>
    <scope>NUCLEOTIDE SEQUENCE</scope>
    <source>
        <strain evidence="7">MPI-SDFR-AT-0120</strain>
    </source>
</reference>
<keyword evidence="4 6" id="KW-0472">Membrane</keyword>
<dbReference type="SUPFAM" id="SSF144083">
    <property type="entry name" value="Magnesium transport protein CorA, transmembrane region"/>
    <property type="match status" value="1"/>
</dbReference>
<comment type="subcellular location">
    <subcellularLocation>
        <location evidence="1">Membrane</location>
        <topology evidence="1">Multi-pass membrane protein</topology>
    </subcellularLocation>
</comment>
<evidence type="ECO:0000256" key="5">
    <source>
        <dbReference type="SAM" id="MobiDB-lite"/>
    </source>
</evidence>
<evidence type="ECO:0000256" key="4">
    <source>
        <dbReference type="ARBA" id="ARBA00023136"/>
    </source>
</evidence>
<sequence>MADPISFVGSIAAIIQTAAKVQNALRLRASGSLSVVLDDMEQLGAITNNLAKLSADGGGTQVMSAQEILRLQEILQVQFGNVQRMSELEASTKGLLTRSVALKQIHESMMTQNESLARLLEPRISAMLLRKAQISDSIVTPDENLNRMPGGDHISLNHDPPRPVDNPVLVNYLKQLGSRERKYFQKFTFREEPAFYIRANVDMEESNDAVLCVKNYKHKLPVGAGLEGNANSRLDLTQDPEAVFLLLCANTEAASNIIPFDQENFIEIMQKFQVPNGTYKALFTGTPRFVCYGEGERGNPAGLILRNPMSAGENWTLSLSWNSHLREIKGIVHGLKQEDMSRLATYIGDIGASIAHPLAVPVIMCEMLLESDSNEVKRQASSLILVENRTIWDEAMNVSILAEMSGNPFAQLTRTLNYIVSRLAFHEMRIHANMVFVSEITASLDNILISDLKTDKDNPVRDEDWTKNFESMSRTIRERLIHLRSEQRALLLEITCNQKIAQSQIEIVYNLVAQRDNQDNLLMAKTQTDIARITEADSFAMRTIAIMSIFFLPGTFVSSFFSMDMFDWQASKGTSVISSRFWIYWAVTVPLTILVLSIWFWHRAHHEKTRRSAAKAVYRADARPAADKRKSQHQPKERPWIRTKWADTINKDVENQTVGVIESGRSSMAAFKES</sequence>
<name>A0A8K0VYN1_9PLEO</name>
<feature type="region of interest" description="Disordered" evidence="5">
    <location>
        <begin position="621"/>
        <end position="640"/>
    </location>
</feature>
<evidence type="ECO:0000256" key="3">
    <source>
        <dbReference type="ARBA" id="ARBA00022989"/>
    </source>
</evidence>
<evidence type="ECO:0000313" key="7">
    <source>
        <dbReference type="EMBL" id="KAH7087012.1"/>
    </source>
</evidence>
<keyword evidence="3 6" id="KW-1133">Transmembrane helix</keyword>
<evidence type="ECO:0000256" key="2">
    <source>
        <dbReference type="ARBA" id="ARBA00022692"/>
    </source>
</evidence>
<keyword evidence="2 6" id="KW-0812">Transmembrane</keyword>
<organism evidence="7 8">
    <name type="scientific">Paraphoma chrysanthemicola</name>
    <dbReference type="NCBI Taxonomy" id="798071"/>
    <lineage>
        <taxon>Eukaryota</taxon>
        <taxon>Fungi</taxon>
        <taxon>Dikarya</taxon>
        <taxon>Ascomycota</taxon>
        <taxon>Pezizomycotina</taxon>
        <taxon>Dothideomycetes</taxon>
        <taxon>Pleosporomycetidae</taxon>
        <taxon>Pleosporales</taxon>
        <taxon>Pleosporineae</taxon>
        <taxon>Phaeosphaeriaceae</taxon>
        <taxon>Paraphoma</taxon>
    </lineage>
</organism>
<keyword evidence="8" id="KW-1185">Reference proteome</keyword>
<dbReference type="InterPro" id="IPR045863">
    <property type="entry name" value="CorA_TM1_TM2"/>
</dbReference>
<gene>
    <name evidence="7" type="ORF">FB567DRAFT_629057</name>
</gene>
<protein>
    <submittedName>
        <fullName evidence="7">Uncharacterized protein</fullName>
    </submittedName>
</protein>
<dbReference type="Gene3D" id="1.20.58.340">
    <property type="entry name" value="Magnesium transport protein CorA, transmembrane region"/>
    <property type="match status" value="1"/>
</dbReference>
<comment type="caution">
    <text evidence="7">The sequence shown here is derived from an EMBL/GenBank/DDBJ whole genome shotgun (WGS) entry which is preliminary data.</text>
</comment>
<accession>A0A8K0VYN1</accession>
<dbReference type="Proteomes" id="UP000813461">
    <property type="component" value="Unassembled WGS sequence"/>
</dbReference>
<evidence type="ECO:0000256" key="1">
    <source>
        <dbReference type="ARBA" id="ARBA00004141"/>
    </source>
</evidence>
<evidence type="ECO:0000256" key="6">
    <source>
        <dbReference type="SAM" id="Phobius"/>
    </source>
</evidence>
<dbReference type="EMBL" id="JAGMVJ010000010">
    <property type="protein sequence ID" value="KAH7087012.1"/>
    <property type="molecule type" value="Genomic_DNA"/>
</dbReference>
<feature type="transmembrane region" description="Helical" evidence="6">
    <location>
        <begin position="539"/>
        <end position="561"/>
    </location>
</feature>
<dbReference type="GO" id="GO:0016020">
    <property type="term" value="C:membrane"/>
    <property type="evidence" value="ECO:0007669"/>
    <property type="project" value="UniProtKB-SubCell"/>
</dbReference>
<dbReference type="OrthoDB" id="1046782at2759"/>
<dbReference type="AlphaFoldDB" id="A0A8K0VYN1"/>
<proteinExistence type="predicted"/>
<evidence type="ECO:0000313" key="8">
    <source>
        <dbReference type="Proteomes" id="UP000813461"/>
    </source>
</evidence>